<keyword evidence="1" id="KW-1133">Transmembrane helix</keyword>
<accession>A0A8H5B3T2</accession>
<keyword evidence="3" id="KW-1185">Reference proteome</keyword>
<protein>
    <submittedName>
        <fullName evidence="2">Uncharacterized protein</fullName>
    </submittedName>
</protein>
<dbReference type="EMBL" id="JAACJK010000220">
    <property type="protein sequence ID" value="KAF5315766.1"/>
    <property type="molecule type" value="Genomic_DNA"/>
</dbReference>
<dbReference type="OrthoDB" id="10276664at2759"/>
<gene>
    <name evidence="2" type="ORF">D9611_004641</name>
</gene>
<feature type="transmembrane region" description="Helical" evidence="1">
    <location>
        <begin position="156"/>
        <end position="179"/>
    </location>
</feature>
<reference evidence="2 3" key="1">
    <citation type="journal article" date="2020" name="ISME J.">
        <title>Uncovering the hidden diversity of litter-decomposition mechanisms in mushroom-forming fungi.</title>
        <authorList>
            <person name="Floudas D."/>
            <person name="Bentzer J."/>
            <person name="Ahren D."/>
            <person name="Johansson T."/>
            <person name="Persson P."/>
            <person name="Tunlid A."/>
        </authorList>
    </citation>
    <scope>NUCLEOTIDE SEQUENCE [LARGE SCALE GENOMIC DNA]</scope>
    <source>
        <strain evidence="2 3">CBS 175.51</strain>
    </source>
</reference>
<dbReference type="Proteomes" id="UP000541558">
    <property type="component" value="Unassembled WGS sequence"/>
</dbReference>
<evidence type="ECO:0000256" key="1">
    <source>
        <dbReference type="SAM" id="Phobius"/>
    </source>
</evidence>
<feature type="transmembrane region" description="Helical" evidence="1">
    <location>
        <begin position="19"/>
        <end position="38"/>
    </location>
</feature>
<evidence type="ECO:0000313" key="2">
    <source>
        <dbReference type="EMBL" id="KAF5315766.1"/>
    </source>
</evidence>
<sequence>MALAYVIATDAPREKLIQWLLYLSILISCAILGLSMSVELGRTTLYIAPFSCAYTIGLAARLLILSALERKLRAKMQGNTYDPWSLNTSSFDLTALEAQGPTWRPLTVIGNMYAMVASCFLIVFWLASLILSIVFGNVGEIWDRNEKGSHPEKAPISYTETAVIGIQLVLVSCLVALIVTQRKSVLKAEAVPPAVAATKKRGEGQRLLKLGSGSGRADVIYSEKGEEDTEDAKLLAKS</sequence>
<proteinExistence type="predicted"/>
<organism evidence="2 3">
    <name type="scientific">Ephemerocybe angulata</name>
    <dbReference type="NCBI Taxonomy" id="980116"/>
    <lineage>
        <taxon>Eukaryota</taxon>
        <taxon>Fungi</taxon>
        <taxon>Dikarya</taxon>
        <taxon>Basidiomycota</taxon>
        <taxon>Agaricomycotina</taxon>
        <taxon>Agaricomycetes</taxon>
        <taxon>Agaricomycetidae</taxon>
        <taxon>Agaricales</taxon>
        <taxon>Agaricineae</taxon>
        <taxon>Psathyrellaceae</taxon>
        <taxon>Ephemerocybe</taxon>
    </lineage>
</organism>
<name>A0A8H5B3T2_9AGAR</name>
<comment type="caution">
    <text evidence="2">The sequence shown here is derived from an EMBL/GenBank/DDBJ whole genome shotgun (WGS) entry which is preliminary data.</text>
</comment>
<keyword evidence="1" id="KW-0812">Transmembrane</keyword>
<evidence type="ECO:0000313" key="3">
    <source>
        <dbReference type="Proteomes" id="UP000541558"/>
    </source>
</evidence>
<feature type="transmembrane region" description="Helical" evidence="1">
    <location>
        <begin position="113"/>
        <end position="136"/>
    </location>
</feature>
<feature type="transmembrane region" description="Helical" evidence="1">
    <location>
        <begin position="44"/>
        <end position="68"/>
    </location>
</feature>
<keyword evidence="1" id="KW-0472">Membrane</keyword>
<dbReference type="AlphaFoldDB" id="A0A8H5B3T2"/>